<feature type="compositionally biased region" description="Pro residues" evidence="1">
    <location>
        <begin position="249"/>
        <end position="258"/>
    </location>
</feature>
<organism evidence="2 3">
    <name type="scientific">Mycena alexandri</name>
    <dbReference type="NCBI Taxonomy" id="1745969"/>
    <lineage>
        <taxon>Eukaryota</taxon>
        <taxon>Fungi</taxon>
        <taxon>Dikarya</taxon>
        <taxon>Basidiomycota</taxon>
        <taxon>Agaricomycotina</taxon>
        <taxon>Agaricomycetes</taxon>
        <taxon>Agaricomycetidae</taxon>
        <taxon>Agaricales</taxon>
        <taxon>Marasmiineae</taxon>
        <taxon>Mycenaceae</taxon>
        <taxon>Mycena</taxon>
    </lineage>
</organism>
<keyword evidence="3" id="KW-1185">Reference proteome</keyword>
<name>A0AAD6XAA7_9AGAR</name>
<gene>
    <name evidence="2" type="ORF">C8F04DRAFT_1177332</name>
</gene>
<dbReference type="Proteomes" id="UP001218188">
    <property type="component" value="Unassembled WGS sequence"/>
</dbReference>
<evidence type="ECO:0000313" key="2">
    <source>
        <dbReference type="EMBL" id="KAJ7041120.1"/>
    </source>
</evidence>
<accession>A0AAD6XAA7</accession>
<reference evidence="2" key="1">
    <citation type="submission" date="2023-03" db="EMBL/GenBank/DDBJ databases">
        <title>Massive genome expansion in bonnet fungi (Mycena s.s.) driven by repeated elements and novel gene families across ecological guilds.</title>
        <authorList>
            <consortium name="Lawrence Berkeley National Laboratory"/>
            <person name="Harder C.B."/>
            <person name="Miyauchi S."/>
            <person name="Viragh M."/>
            <person name="Kuo A."/>
            <person name="Thoen E."/>
            <person name="Andreopoulos B."/>
            <person name="Lu D."/>
            <person name="Skrede I."/>
            <person name="Drula E."/>
            <person name="Henrissat B."/>
            <person name="Morin E."/>
            <person name="Kohler A."/>
            <person name="Barry K."/>
            <person name="LaButti K."/>
            <person name="Morin E."/>
            <person name="Salamov A."/>
            <person name="Lipzen A."/>
            <person name="Mereny Z."/>
            <person name="Hegedus B."/>
            <person name="Baldrian P."/>
            <person name="Stursova M."/>
            <person name="Weitz H."/>
            <person name="Taylor A."/>
            <person name="Grigoriev I.V."/>
            <person name="Nagy L.G."/>
            <person name="Martin F."/>
            <person name="Kauserud H."/>
        </authorList>
    </citation>
    <scope>NUCLEOTIDE SEQUENCE</scope>
    <source>
        <strain evidence="2">CBHHK200</strain>
    </source>
</reference>
<feature type="region of interest" description="Disordered" evidence="1">
    <location>
        <begin position="170"/>
        <end position="270"/>
    </location>
</feature>
<dbReference type="EMBL" id="JARJCM010000018">
    <property type="protein sequence ID" value="KAJ7041120.1"/>
    <property type="molecule type" value="Genomic_DNA"/>
</dbReference>
<evidence type="ECO:0000313" key="3">
    <source>
        <dbReference type="Proteomes" id="UP001218188"/>
    </source>
</evidence>
<dbReference type="AlphaFoldDB" id="A0AAD6XAA7"/>
<proteinExistence type="predicted"/>
<feature type="region of interest" description="Disordered" evidence="1">
    <location>
        <begin position="57"/>
        <end position="80"/>
    </location>
</feature>
<evidence type="ECO:0000256" key="1">
    <source>
        <dbReference type="SAM" id="MobiDB-lite"/>
    </source>
</evidence>
<sequence>MESLVVVGWDIDDLGRPRAGVCVYCRDEKLWARDGQEKWRPRNVVGAYNTTTADENDTARDVVSKTQWSSIDRPQKGLGHKKERALMSGLGGVEWAEREAAGEWWGAIAWMKVVEDDKSSFSGVGEAEQDGTGGRNLTSLPNPPACCLKPRSTSSARALGFKLSCNRRYPHPRPLPRLLPRRLPRRPSYPNVDVRVNGDNEYFAARSSPSPNLSLSLQQTTSTANTHSIFHSAQREEHAGTDLGYPQGRKPPPPPPHPHTASSHYSPTARYSSIPTCAAAAKRQRSLVGKRIEDAEKGWGAEAGTWERMTSPDGQQNERVRTYAAQSSSCAARVCAHPVSRGVLRAGGRRRVARHVGSARERRLVPSREYISFLFIQKTCAMSWSYLERCQTGNRGMYIEFSESEILSKEKEWSSWLE</sequence>
<feature type="compositionally biased region" description="Low complexity" evidence="1">
    <location>
        <begin position="207"/>
        <end position="226"/>
    </location>
</feature>
<comment type="caution">
    <text evidence="2">The sequence shown here is derived from an EMBL/GenBank/DDBJ whole genome shotgun (WGS) entry which is preliminary data.</text>
</comment>
<protein>
    <submittedName>
        <fullName evidence="2">Uncharacterized protein</fullName>
    </submittedName>
</protein>
<feature type="compositionally biased region" description="Polar residues" evidence="1">
    <location>
        <begin position="260"/>
        <end position="270"/>
    </location>
</feature>